<evidence type="ECO:0000313" key="2">
    <source>
        <dbReference type="EMBL" id="SDL16827.1"/>
    </source>
</evidence>
<gene>
    <name evidence="2" type="ORF">SAMN05216298_2852</name>
</gene>
<evidence type="ECO:0008006" key="4">
    <source>
        <dbReference type="Google" id="ProtNLM"/>
    </source>
</evidence>
<organism evidence="2 3">
    <name type="scientific">Glycomyces sambucus</name>
    <dbReference type="NCBI Taxonomy" id="380244"/>
    <lineage>
        <taxon>Bacteria</taxon>
        <taxon>Bacillati</taxon>
        <taxon>Actinomycetota</taxon>
        <taxon>Actinomycetes</taxon>
        <taxon>Glycomycetales</taxon>
        <taxon>Glycomycetaceae</taxon>
        <taxon>Glycomyces</taxon>
    </lineage>
</organism>
<accession>A0A1G9HV24</accession>
<proteinExistence type="predicted"/>
<dbReference type="OrthoDB" id="5189768at2"/>
<keyword evidence="1" id="KW-1133">Transmembrane helix</keyword>
<dbReference type="STRING" id="380244.SAMN05216298_2852"/>
<dbReference type="AlphaFoldDB" id="A0A1G9HV24"/>
<dbReference type="EMBL" id="FNGF01000004">
    <property type="protein sequence ID" value="SDL16827.1"/>
    <property type="molecule type" value="Genomic_DNA"/>
</dbReference>
<keyword evidence="3" id="KW-1185">Reference proteome</keyword>
<protein>
    <recommendedName>
        <fullName evidence="4">Alkaline shock response membrane anchor protein AmaP</fullName>
    </recommendedName>
</protein>
<sequence length="187" mass="20321">MRRPALDRPLAVLIGLLLLAAGAAVIDWRFDLAGAWTRLDTGPVHEVVDAEWFAWAALAAAVVLVVLALWWLFARMPRPAEGRVALASASTDRIDLDARSVAPRLRADLERAAPVDRVTSRRFDVHGGQLVVLRAHVDPRADGESLVKAATGLDEAVKAAFPGGEVAVRVLVEGPRRERARKTPRVH</sequence>
<keyword evidence="1" id="KW-0812">Transmembrane</keyword>
<dbReference type="RefSeq" id="WP_091049960.1">
    <property type="nucleotide sequence ID" value="NZ_FNGF01000004.1"/>
</dbReference>
<dbReference type="Proteomes" id="UP000198662">
    <property type="component" value="Unassembled WGS sequence"/>
</dbReference>
<evidence type="ECO:0000313" key="3">
    <source>
        <dbReference type="Proteomes" id="UP000198662"/>
    </source>
</evidence>
<keyword evidence="1" id="KW-0472">Membrane</keyword>
<name>A0A1G9HV24_9ACTN</name>
<evidence type="ECO:0000256" key="1">
    <source>
        <dbReference type="SAM" id="Phobius"/>
    </source>
</evidence>
<reference evidence="3" key="1">
    <citation type="submission" date="2016-10" db="EMBL/GenBank/DDBJ databases">
        <authorList>
            <person name="Varghese N."/>
            <person name="Submissions S."/>
        </authorList>
    </citation>
    <scope>NUCLEOTIDE SEQUENCE [LARGE SCALE GENOMIC DNA]</scope>
    <source>
        <strain evidence="3">CGMCC 4.3147</strain>
    </source>
</reference>
<feature type="transmembrane region" description="Helical" evidence="1">
    <location>
        <begin position="52"/>
        <end position="73"/>
    </location>
</feature>